<proteinExistence type="predicted"/>
<reference evidence="1" key="1">
    <citation type="submission" date="2014-05" db="EMBL/GenBank/DDBJ databases">
        <authorList>
            <person name="Chronopoulou M."/>
        </authorList>
    </citation>
    <scope>NUCLEOTIDE SEQUENCE</scope>
    <source>
        <tissue evidence="1">Whole organism</tissue>
    </source>
</reference>
<evidence type="ECO:0000313" key="1">
    <source>
        <dbReference type="EMBL" id="CDW24105.1"/>
    </source>
</evidence>
<name>A0A0K2TE27_LEPSM</name>
<organism evidence="1">
    <name type="scientific">Lepeophtheirus salmonis</name>
    <name type="common">Salmon louse</name>
    <name type="synonym">Caligus salmonis</name>
    <dbReference type="NCBI Taxonomy" id="72036"/>
    <lineage>
        <taxon>Eukaryota</taxon>
        <taxon>Metazoa</taxon>
        <taxon>Ecdysozoa</taxon>
        <taxon>Arthropoda</taxon>
        <taxon>Crustacea</taxon>
        <taxon>Multicrustacea</taxon>
        <taxon>Hexanauplia</taxon>
        <taxon>Copepoda</taxon>
        <taxon>Siphonostomatoida</taxon>
        <taxon>Caligidae</taxon>
        <taxon>Lepeophtheirus</taxon>
    </lineage>
</organism>
<protein>
    <submittedName>
        <fullName evidence="1">Uncharacterized protein</fullName>
    </submittedName>
</protein>
<sequence>MYECSHLHLVVRNFSDQYRTGASWYLYDTPVEQFLQKIKSRTIIFTTQCLVQCIAIRRGGLIGWRDYG</sequence>
<dbReference type="AlphaFoldDB" id="A0A0K2TE27"/>
<dbReference type="EMBL" id="HACA01006744">
    <property type="protein sequence ID" value="CDW24105.1"/>
    <property type="molecule type" value="Transcribed_RNA"/>
</dbReference>
<accession>A0A0K2TE27</accession>